<name>A0ABS2KDK8_9GAMM</name>
<evidence type="ECO:0000313" key="1">
    <source>
        <dbReference type="EMBL" id="MBM7129242.1"/>
    </source>
</evidence>
<comment type="caution">
    <text evidence="1">The sequence shown here is derived from an EMBL/GenBank/DDBJ whole genome shotgun (WGS) entry which is preliminary data.</text>
</comment>
<gene>
    <name evidence="1" type="ORF">ISS99_06880</name>
</gene>
<sequence>MLALPNGIVAAYGCDAGSQIMGRGYANASGVVTGDLACNFDSVGHRISRSGSLALKTVDGFEDLAGASVIGDDISAGVAETIQDSTGN</sequence>
<dbReference type="Proteomes" id="UP001430193">
    <property type="component" value="Unassembled WGS sequence"/>
</dbReference>
<dbReference type="EMBL" id="JADIKF010000037">
    <property type="protein sequence ID" value="MBM7129242.1"/>
    <property type="molecule type" value="Genomic_DNA"/>
</dbReference>
<protein>
    <submittedName>
        <fullName evidence="1">Uncharacterized protein</fullName>
    </submittedName>
</protein>
<evidence type="ECO:0000313" key="2">
    <source>
        <dbReference type="Proteomes" id="UP001430193"/>
    </source>
</evidence>
<proteinExistence type="predicted"/>
<reference evidence="1" key="1">
    <citation type="submission" date="2020-10" db="EMBL/GenBank/DDBJ databases">
        <title>Phylogeny of dyella-like bacteria.</title>
        <authorList>
            <person name="Fu J."/>
        </authorList>
    </citation>
    <scope>NUCLEOTIDE SEQUENCE</scope>
    <source>
        <strain evidence="1">DHON07</strain>
    </source>
</reference>
<keyword evidence="2" id="KW-1185">Reference proteome</keyword>
<dbReference type="RefSeq" id="WP_204630858.1">
    <property type="nucleotide sequence ID" value="NZ_BSOC01000004.1"/>
</dbReference>
<organism evidence="1 2">
    <name type="scientific">Dyella mobilis</name>
    <dbReference type="NCBI Taxonomy" id="1849582"/>
    <lineage>
        <taxon>Bacteria</taxon>
        <taxon>Pseudomonadati</taxon>
        <taxon>Pseudomonadota</taxon>
        <taxon>Gammaproteobacteria</taxon>
        <taxon>Lysobacterales</taxon>
        <taxon>Rhodanobacteraceae</taxon>
        <taxon>Dyella</taxon>
    </lineage>
</organism>
<accession>A0ABS2KDK8</accession>